<dbReference type="CDD" id="cd05162">
    <property type="entry name" value="PWWP"/>
    <property type="match status" value="1"/>
</dbReference>
<name>A0A8J6CNT5_9ROSI</name>
<feature type="domain" description="PWWP" evidence="2">
    <location>
        <begin position="42"/>
        <end position="97"/>
    </location>
</feature>
<feature type="region of interest" description="Disordered" evidence="1">
    <location>
        <begin position="151"/>
        <end position="242"/>
    </location>
</feature>
<evidence type="ECO:0000313" key="4">
    <source>
        <dbReference type="Proteomes" id="UP000701853"/>
    </source>
</evidence>
<keyword evidence="4" id="KW-1185">Reference proteome</keyword>
<dbReference type="Proteomes" id="UP000701853">
    <property type="component" value="Chromosome 10"/>
</dbReference>
<proteinExistence type="predicted"/>
<evidence type="ECO:0000256" key="1">
    <source>
        <dbReference type="SAM" id="MobiDB-lite"/>
    </source>
</evidence>
<gene>
    <name evidence="3" type="ORF">CXB51_027124</name>
</gene>
<feature type="region of interest" description="Disordered" evidence="1">
    <location>
        <begin position="506"/>
        <end position="531"/>
    </location>
</feature>
<feature type="region of interest" description="Disordered" evidence="1">
    <location>
        <begin position="338"/>
        <end position="368"/>
    </location>
</feature>
<dbReference type="Gene3D" id="2.30.30.140">
    <property type="match status" value="1"/>
</dbReference>
<dbReference type="SUPFAM" id="SSF63748">
    <property type="entry name" value="Tudor/PWWP/MBT"/>
    <property type="match status" value="1"/>
</dbReference>
<dbReference type="Pfam" id="PF00855">
    <property type="entry name" value="PWWP"/>
    <property type="match status" value="1"/>
</dbReference>
<sequence length="807" mass="88737">MHLVKHKALNFFLNTFRRIFFWRGVLMGSPDEPNIKGIDASVGGLVWVRRRNGSWWPGRIMGLDELSEGYLVSPRSGTPVKLLGREDASVDWYNLEKSKRVKAFRCGEYNECIEKAKASAANSSKKAVKYARREDAILHALEIESARLGKDHPDYFSRKDRSGGDQGCSAKESPNMSRSGKESDDEMSGSEDGSNSAPELSQSGISFEETNLINGTKGRSMLVKRRKTPNDSEDDGAEGIKRMKGLEDLGMGVGSKRKAQATGVLESVQQENASFCGPNTNNCLSNGGPINGSRNHSSSLKRKRSQVANVHEFLKRKNRRRPLTKVLESTAMVSVPVSCDELPSSSSSPLRGLSDSKVSGMDSNESRKSISAVINNSSNNNNNNSDSTGISCENGVFLNVSEHAADADASQTNNKTKDKEIFSVQELAENESSDRLFDVPFFGEDKPSADFSPIFVSCSSETPEVGNLGREAEMKGHNDSGYTRSVDVQATCISQRIEKGTAEWQLKGKRKSRQISEKQRHNPGKHADMVDEPNTFLASTEHLDGFSLGSNQKVDFNGFDRSGDPYTCTSQSKSKPVVEDQLNGFGDWKSMSRQPHGRGPIVEAKVLPDSSGNPQRSLPYRQSRYTINPRYQTTNFPGKTYSADSSLYDIKIDVKANYRPQHVPLVSLMSKLNGKAIIGHPLTVEVLNDDYYDNPSQEAAVECNEVDHSLKQNSGGRVPRKHIKLQLQFPPRKSAKVKKSGLLSKKIRKLSSLTGQKLGVGLRKPVAEKPKGPVIACIPLKLVFSRINEALNGSARPTHRSLTSSNS</sequence>
<dbReference type="PANTHER" id="PTHR33697:SF1">
    <property type="entry name" value="TUDOR_PWWP_MBT SUPERFAMILY PROTEIN"/>
    <property type="match status" value="1"/>
</dbReference>
<organism evidence="3 4">
    <name type="scientific">Gossypium anomalum</name>
    <dbReference type="NCBI Taxonomy" id="47600"/>
    <lineage>
        <taxon>Eukaryota</taxon>
        <taxon>Viridiplantae</taxon>
        <taxon>Streptophyta</taxon>
        <taxon>Embryophyta</taxon>
        <taxon>Tracheophyta</taxon>
        <taxon>Spermatophyta</taxon>
        <taxon>Magnoliopsida</taxon>
        <taxon>eudicotyledons</taxon>
        <taxon>Gunneridae</taxon>
        <taxon>Pentapetalae</taxon>
        <taxon>rosids</taxon>
        <taxon>malvids</taxon>
        <taxon>Malvales</taxon>
        <taxon>Malvaceae</taxon>
        <taxon>Malvoideae</taxon>
        <taxon>Gossypium</taxon>
    </lineage>
</organism>
<accession>A0A8J6CNT5</accession>
<dbReference type="InterPro" id="IPR000313">
    <property type="entry name" value="PWWP_dom"/>
</dbReference>
<feature type="compositionally biased region" description="Low complexity" evidence="1">
    <location>
        <begin position="338"/>
        <end position="356"/>
    </location>
</feature>
<dbReference type="EMBL" id="JAHUZN010000010">
    <property type="protein sequence ID" value="KAG8481852.1"/>
    <property type="molecule type" value="Genomic_DNA"/>
</dbReference>
<comment type="caution">
    <text evidence="3">The sequence shown here is derived from an EMBL/GenBank/DDBJ whole genome shotgun (WGS) entry which is preliminary data.</text>
</comment>
<evidence type="ECO:0000259" key="2">
    <source>
        <dbReference type="PROSITE" id="PS50812"/>
    </source>
</evidence>
<feature type="compositionally biased region" description="Basic and acidic residues" evidence="1">
    <location>
        <begin position="514"/>
        <end position="529"/>
    </location>
</feature>
<dbReference type="PANTHER" id="PTHR33697">
    <property type="entry name" value="T17B22.17 PROTEIN-RELATED"/>
    <property type="match status" value="1"/>
</dbReference>
<feature type="compositionally biased region" description="Basic and acidic residues" evidence="1">
    <location>
        <begin position="151"/>
        <end position="163"/>
    </location>
</feature>
<dbReference type="OrthoDB" id="607790at2759"/>
<dbReference type="PROSITE" id="PS50812">
    <property type="entry name" value="PWWP"/>
    <property type="match status" value="1"/>
</dbReference>
<protein>
    <recommendedName>
        <fullName evidence="2">PWWP domain-containing protein</fullName>
    </recommendedName>
</protein>
<feature type="region of interest" description="Disordered" evidence="1">
    <location>
        <begin position="286"/>
        <end position="307"/>
    </location>
</feature>
<dbReference type="AlphaFoldDB" id="A0A8J6CNT5"/>
<feature type="compositionally biased region" description="Polar residues" evidence="1">
    <location>
        <begin position="197"/>
        <end position="214"/>
    </location>
</feature>
<dbReference type="InterPro" id="IPR044679">
    <property type="entry name" value="PWWP2-like"/>
</dbReference>
<evidence type="ECO:0000313" key="3">
    <source>
        <dbReference type="EMBL" id="KAG8481852.1"/>
    </source>
</evidence>
<reference evidence="3 4" key="1">
    <citation type="journal article" date="2021" name="bioRxiv">
        <title>The Gossypium anomalum genome as a resource for cotton improvement and evolutionary analysis of hybrid incompatibility.</title>
        <authorList>
            <person name="Grover C.E."/>
            <person name="Yuan D."/>
            <person name="Arick M.A."/>
            <person name="Miller E.R."/>
            <person name="Hu G."/>
            <person name="Peterson D.G."/>
            <person name="Wendel J.F."/>
            <person name="Udall J.A."/>
        </authorList>
    </citation>
    <scope>NUCLEOTIDE SEQUENCE [LARGE SCALE GENOMIC DNA]</scope>
    <source>
        <strain evidence="3">JFW-Udall</strain>
        <tissue evidence="3">Leaf</tissue>
    </source>
</reference>